<reference evidence="2" key="1">
    <citation type="journal article" date="2020" name="Nature">
        <title>Giant virus diversity and host interactions through global metagenomics.</title>
        <authorList>
            <person name="Schulz F."/>
            <person name="Roux S."/>
            <person name="Paez-Espino D."/>
            <person name="Jungbluth S."/>
            <person name="Walsh D.A."/>
            <person name="Denef V.J."/>
            <person name="McMahon K.D."/>
            <person name="Konstantinidis K.T."/>
            <person name="Eloe-Fadrosh E.A."/>
            <person name="Kyrpides N.C."/>
            <person name="Woyke T."/>
        </authorList>
    </citation>
    <scope>NUCLEOTIDE SEQUENCE</scope>
    <source>
        <strain evidence="2">GVMAG-M-3300023184-105</strain>
    </source>
</reference>
<evidence type="ECO:0000256" key="1">
    <source>
        <dbReference type="SAM" id="MobiDB-lite"/>
    </source>
</evidence>
<feature type="compositionally biased region" description="Basic residues" evidence="1">
    <location>
        <begin position="1"/>
        <end position="10"/>
    </location>
</feature>
<feature type="compositionally biased region" description="Basic residues" evidence="1">
    <location>
        <begin position="430"/>
        <end position="440"/>
    </location>
</feature>
<sequence>MPPKSKKSSKSQKSPEPAPAPAAPPAPEILTIPADFANILVDFTKDLSITFPEYKHLWEKWTSLEMPEQEVRNVFEYCITILPERFFDILYQNDDIFKPDSETNTCFLPGVDFKVLYNCENVSEKTHQSIWKYLQVLLLSAISAVKDKTKFGDTMNLFEGVSDEDLQDKLKETMDSLNAFFKSSGLDNEDDVPEGVPLNGEEDGQSSPDFENFAKSFNFDNMSGSAEDLHDHLKGLFDGKIGSLAKEMAEEIAKDLGSILGEEGEDITSTQDFLKKMIRNPKKLMELMKKVSSKLNDKMKSGDISQDELMKEASEWMGKMKGMGGPDNFGEVFKNLAKNMGGLGKNTKMDMNAMNRMLNRNATKERMAAKLEKKKEAKLQATETPNNFVFRMEGQESQEKSAAVSQDLDQIMQDLGLSNDIIANDQPKSAPKKKKNKGKK</sequence>
<dbReference type="AlphaFoldDB" id="A0A6C0HHH1"/>
<name>A0A6C0HHH1_9ZZZZ</name>
<accession>A0A6C0HHH1</accession>
<organism evidence="2">
    <name type="scientific">viral metagenome</name>
    <dbReference type="NCBI Taxonomy" id="1070528"/>
    <lineage>
        <taxon>unclassified sequences</taxon>
        <taxon>metagenomes</taxon>
        <taxon>organismal metagenomes</taxon>
    </lineage>
</organism>
<evidence type="ECO:0000313" key="2">
    <source>
        <dbReference type="EMBL" id="QHT79904.1"/>
    </source>
</evidence>
<proteinExistence type="predicted"/>
<feature type="region of interest" description="Disordered" evidence="1">
    <location>
        <begin position="1"/>
        <end position="25"/>
    </location>
</feature>
<feature type="region of interest" description="Disordered" evidence="1">
    <location>
        <begin position="182"/>
        <end position="207"/>
    </location>
</feature>
<feature type="region of interest" description="Disordered" evidence="1">
    <location>
        <begin position="418"/>
        <end position="440"/>
    </location>
</feature>
<feature type="compositionally biased region" description="Pro residues" evidence="1">
    <location>
        <begin position="16"/>
        <end position="25"/>
    </location>
</feature>
<dbReference type="EMBL" id="MN739956">
    <property type="protein sequence ID" value="QHT79904.1"/>
    <property type="molecule type" value="Genomic_DNA"/>
</dbReference>
<protein>
    <submittedName>
        <fullName evidence="2">Uncharacterized protein</fullName>
    </submittedName>
</protein>